<evidence type="ECO:0000313" key="2">
    <source>
        <dbReference type="EMBL" id="AOW11709.1"/>
    </source>
</evidence>
<name>A0A167GRF8_9BURK</name>
<dbReference type="RefSeq" id="WP_066095151.1">
    <property type="nucleotide sequence ID" value="NZ_CP017476.1"/>
</dbReference>
<protein>
    <submittedName>
        <fullName evidence="2">Uncharacterized protein</fullName>
    </submittedName>
</protein>
<reference evidence="2 5" key="2">
    <citation type="submission" date="2016-10" db="EMBL/GenBank/DDBJ databases">
        <title>Hydorgenophaga sp. LPB0072 isolated from gastropod.</title>
        <authorList>
            <person name="Kim E."/>
            <person name="Yi H."/>
        </authorList>
    </citation>
    <scope>NUCLEOTIDE SEQUENCE [LARGE SCALE GENOMIC DNA]</scope>
    <source>
        <strain evidence="2 5">LPB0072</strain>
    </source>
</reference>
<evidence type="ECO:0000313" key="5">
    <source>
        <dbReference type="Proteomes" id="UP000185680"/>
    </source>
</evidence>
<dbReference type="KEGG" id="hyl:LPB072_01400"/>
<evidence type="ECO:0000313" key="4">
    <source>
        <dbReference type="Proteomes" id="UP000185657"/>
    </source>
</evidence>
<evidence type="ECO:0000313" key="3">
    <source>
        <dbReference type="EMBL" id="OAD39801.1"/>
    </source>
</evidence>
<keyword evidence="1" id="KW-0812">Transmembrane</keyword>
<dbReference type="EMBL" id="CP017476">
    <property type="protein sequence ID" value="AOW11709.1"/>
    <property type="molecule type" value="Genomic_DNA"/>
</dbReference>
<proteinExistence type="predicted"/>
<accession>A0A167GRF8</accession>
<reference evidence="3 4" key="1">
    <citation type="submission" date="2016-02" db="EMBL/GenBank/DDBJ databases">
        <title>Draft genome sequence of Hydrogenophaga sp. LPB0072.</title>
        <authorList>
            <person name="Shin S.-K."/>
            <person name="Yi H."/>
        </authorList>
    </citation>
    <scope>NUCLEOTIDE SEQUENCE [LARGE SCALE GENOMIC DNA]</scope>
    <source>
        <strain evidence="3 4">LPB0072</strain>
    </source>
</reference>
<evidence type="ECO:0000256" key="1">
    <source>
        <dbReference type="SAM" id="Phobius"/>
    </source>
</evidence>
<keyword evidence="4" id="KW-1185">Reference proteome</keyword>
<dbReference type="Proteomes" id="UP000185657">
    <property type="component" value="Unassembled WGS sequence"/>
</dbReference>
<dbReference type="Proteomes" id="UP000185680">
    <property type="component" value="Chromosome"/>
</dbReference>
<sequence length="186" mass="20384">MSTILNSFSRTASVRNAAQANGDTSMGSAPSRIGVRSLTVMLLAAAVSALVVFADQYVGVWTDGHLFFGWVILWAVVFAGLALFAGTARNLAARTMNLLDRWSQSMAHARAEARLWDIAKSDPRVMSELMVARMRDQDAKLDTDFEAALAPMGFETPVATEATTGWGRFPERLAASRAHRMHLYYI</sequence>
<keyword evidence="1" id="KW-1133">Transmembrane helix</keyword>
<feature type="transmembrane region" description="Helical" evidence="1">
    <location>
        <begin position="33"/>
        <end position="54"/>
    </location>
</feature>
<organism evidence="2 5">
    <name type="scientific">Hydrogenophaga crassostreae</name>
    <dbReference type="NCBI Taxonomy" id="1763535"/>
    <lineage>
        <taxon>Bacteria</taxon>
        <taxon>Pseudomonadati</taxon>
        <taxon>Pseudomonadota</taxon>
        <taxon>Betaproteobacteria</taxon>
        <taxon>Burkholderiales</taxon>
        <taxon>Comamonadaceae</taxon>
        <taxon>Hydrogenophaga</taxon>
    </lineage>
</organism>
<gene>
    <name evidence="2" type="ORF">LPB072_01400</name>
    <name evidence="3" type="ORF">LPB72_19665</name>
</gene>
<dbReference type="AlphaFoldDB" id="A0A167GRF8"/>
<feature type="transmembrane region" description="Helical" evidence="1">
    <location>
        <begin position="66"/>
        <end position="86"/>
    </location>
</feature>
<dbReference type="OrthoDB" id="8907851at2"/>
<keyword evidence="1" id="KW-0472">Membrane</keyword>
<dbReference type="EMBL" id="LVWD01000037">
    <property type="protein sequence ID" value="OAD39801.1"/>
    <property type="molecule type" value="Genomic_DNA"/>
</dbReference>